<accession>A0A2G2X7S3</accession>
<dbReference type="AlphaFoldDB" id="A0A2G2X7S3"/>
<comment type="caution">
    <text evidence="5">The sequence shown here is derived from an EMBL/GenBank/DDBJ whole genome shotgun (WGS) entry which is preliminary data.</text>
</comment>
<dbReference type="Proteomes" id="UP000224567">
    <property type="component" value="Unassembled WGS sequence"/>
</dbReference>
<reference evidence="6" key="2">
    <citation type="journal article" date="2017" name="J. Anim. Genet.">
        <title>Multiple reference genome sequences of hot pepper reveal the massive evolution of plant disease resistance genes by retroduplication.</title>
        <authorList>
            <person name="Kim S."/>
            <person name="Park J."/>
            <person name="Yeom S.-I."/>
            <person name="Kim Y.-M."/>
            <person name="Seo E."/>
            <person name="Kim K.-T."/>
            <person name="Kim M.-S."/>
            <person name="Lee J.M."/>
            <person name="Cheong K."/>
            <person name="Shin H.-S."/>
            <person name="Kim S.-B."/>
            <person name="Han K."/>
            <person name="Lee J."/>
            <person name="Park M."/>
            <person name="Lee H.-A."/>
            <person name="Lee H.-Y."/>
            <person name="Lee Y."/>
            <person name="Oh S."/>
            <person name="Lee J.H."/>
            <person name="Choi E."/>
            <person name="Choi E."/>
            <person name="Lee S.E."/>
            <person name="Jeon J."/>
            <person name="Kim H."/>
            <person name="Choi G."/>
            <person name="Song H."/>
            <person name="Lee J."/>
            <person name="Lee S.-C."/>
            <person name="Kwon J.-K."/>
            <person name="Lee H.-Y."/>
            <person name="Koo N."/>
            <person name="Hong Y."/>
            <person name="Kim R.W."/>
            <person name="Kang W.-H."/>
            <person name="Huh J.H."/>
            <person name="Kang B.-C."/>
            <person name="Yang T.-J."/>
            <person name="Lee Y.-H."/>
            <person name="Bennetzen J.L."/>
            <person name="Choi D."/>
        </authorList>
    </citation>
    <scope>NUCLEOTIDE SEQUENCE [LARGE SCALE GENOMIC DNA]</scope>
    <source>
        <strain evidence="6">cv. PBC81</strain>
    </source>
</reference>
<evidence type="ECO:0000313" key="6">
    <source>
        <dbReference type="Proteomes" id="UP000224567"/>
    </source>
</evidence>
<organism evidence="5 6">
    <name type="scientific">Capsicum baccatum</name>
    <name type="common">Peruvian pepper</name>
    <dbReference type="NCBI Taxonomy" id="33114"/>
    <lineage>
        <taxon>Eukaryota</taxon>
        <taxon>Viridiplantae</taxon>
        <taxon>Streptophyta</taxon>
        <taxon>Embryophyta</taxon>
        <taxon>Tracheophyta</taxon>
        <taxon>Spermatophyta</taxon>
        <taxon>Magnoliopsida</taxon>
        <taxon>eudicotyledons</taxon>
        <taxon>Gunneridae</taxon>
        <taxon>Pentapetalae</taxon>
        <taxon>asterids</taxon>
        <taxon>lamiids</taxon>
        <taxon>Solanales</taxon>
        <taxon>Solanaceae</taxon>
        <taxon>Solanoideae</taxon>
        <taxon>Capsiceae</taxon>
        <taxon>Capsicum</taxon>
    </lineage>
</organism>
<evidence type="ECO:0000256" key="1">
    <source>
        <dbReference type="ARBA" id="ARBA00010394"/>
    </source>
</evidence>
<evidence type="ECO:0000256" key="4">
    <source>
        <dbReference type="SAM" id="MobiDB-lite"/>
    </source>
</evidence>
<dbReference type="STRING" id="33114.A0A2G2X7S3"/>
<reference evidence="5 6" key="1">
    <citation type="journal article" date="2017" name="Genome Biol.">
        <title>New reference genome sequences of hot pepper reveal the massive evolution of plant disease-resistance genes by retroduplication.</title>
        <authorList>
            <person name="Kim S."/>
            <person name="Park J."/>
            <person name="Yeom S.I."/>
            <person name="Kim Y.M."/>
            <person name="Seo E."/>
            <person name="Kim K.T."/>
            <person name="Kim M.S."/>
            <person name="Lee J.M."/>
            <person name="Cheong K."/>
            <person name="Shin H.S."/>
            <person name="Kim S.B."/>
            <person name="Han K."/>
            <person name="Lee J."/>
            <person name="Park M."/>
            <person name="Lee H.A."/>
            <person name="Lee H.Y."/>
            <person name="Lee Y."/>
            <person name="Oh S."/>
            <person name="Lee J.H."/>
            <person name="Choi E."/>
            <person name="Choi E."/>
            <person name="Lee S.E."/>
            <person name="Jeon J."/>
            <person name="Kim H."/>
            <person name="Choi G."/>
            <person name="Song H."/>
            <person name="Lee J."/>
            <person name="Lee S.C."/>
            <person name="Kwon J.K."/>
            <person name="Lee H.Y."/>
            <person name="Koo N."/>
            <person name="Hong Y."/>
            <person name="Kim R.W."/>
            <person name="Kang W.H."/>
            <person name="Huh J.H."/>
            <person name="Kang B.C."/>
            <person name="Yang T.J."/>
            <person name="Lee Y.H."/>
            <person name="Bennetzen J.L."/>
            <person name="Choi D."/>
        </authorList>
    </citation>
    <scope>NUCLEOTIDE SEQUENCE [LARGE SCALE GENOMIC DNA]</scope>
    <source>
        <strain evidence="6">cv. PBC81</strain>
    </source>
</reference>
<dbReference type="InterPro" id="IPR016024">
    <property type="entry name" value="ARM-type_fold"/>
</dbReference>
<sequence>MHLRSGFSPVYVAAEKGRPAVKVQPALEKVRLSFPWLVTGVRLKDKKAIRQFRELLLIEWIPSPRYFEYIRLSDFLRKARRHKKESETARLLNEIVCDCPRSRRNTNDLVLIDDERCERFRGMFSKEFTSLGLVLAGVSSDQTDLQLLATKKFQTVIRDEGCPVAPPFILKYGIVPRFDEFLEREDSTALQTEAALALIDISDTAVLQLGKVAAHRKFHYLVHQHEAVRPLLDELDKNDNLLPNLRKATHTLLRFCKGKERPGEFEVEIAENKYGKFVAYEPVVVVRPHLDKMRTIIPELSRLIDLTDEEILEDACSMLACLTDVSPAMLALGNIVLRKDIQPQQIVDFGALPRLWKLLSKNIEEMVRRRESVQEKDANEDEPEEDTANGVAERSAEKMSELNLSVGEIIREVGVSTVEFTDVVERLGKRSGTDFTPKKMHIRIMFGFQFTKALCI</sequence>
<evidence type="ECO:0000256" key="2">
    <source>
        <dbReference type="ARBA" id="ARBA00022448"/>
    </source>
</evidence>
<keyword evidence="3" id="KW-0653">Protein transport</keyword>
<dbReference type="InterPro" id="IPR011989">
    <property type="entry name" value="ARM-like"/>
</dbReference>
<keyword evidence="2" id="KW-0813">Transport</keyword>
<dbReference type="GO" id="GO:0015031">
    <property type="term" value="P:protein transport"/>
    <property type="evidence" value="ECO:0007669"/>
    <property type="project" value="UniProtKB-KW"/>
</dbReference>
<dbReference type="SUPFAM" id="SSF48371">
    <property type="entry name" value="ARM repeat"/>
    <property type="match status" value="1"/>
</dbReference>
<name>A0A2G2X7S3_CAPBA</name>
<evidence type="ECO:0000313" key="5">
    <source>
        <dbReference type="EMBL" id="PHT53381.1"/>
    </source>
</evidence>
<dbReference type="Gene3D" id="1.25.10.10">
    <property type="entry name" value="Leucine-rich Repeat Variant"/>
    <property type="match status" value="1"/>
</dbReference>
<keyword evidence="6" id="KW-1185">Reference proteome</keyword>
<evidence type="ECO:0000256" key="3">
    <source>
        <dbReference type="ARBA" id="ARBA00022927"/>
    </source>
</evidence>
<proteinExistence type="inferred from homology"/>
<comment type="similarity">
    <text evidence="1">Belongs to the importin alpha family.</text>
</comment>
<feature type="region of interest" description="Disordered" evidence="4">
    <location>
        <begin position="370"/>
        <end position="396"/>
    </location>
</feature>
<feature type="compositionally biased region" description="Acidic residues" evidence="4">
    <location>
        <begin position="378"/>
        <end position="387"/>
    </location>
</feature>
<dbReference type="PANTHER" id="PTHR23316">
    <property type="entry name" value="IMPORTIN ALPHA"/>
    <property type="match status" value="1"/>
</dbReference>
<dbReference type="OrthoDB" id="10546307at2759"/>
<gene>
    <name evidence="5" type="ORF">CQW23_07843</name>
</gene>
<dbReference type="EMBL" id="MLFT02000003">
    <property type="protein sequence ID" value="PHT53381.1"/>
    <property type="molecule type" value="Genomic_DNA"/>
</dbReference>
<protein>
    <submittedName>
        <fullName evidence="5">Uncharacterized protein</fullName>
    </submittedName>
</protein>